<name>A0A1H4JAE0_RHOJO</name>
<dbReference type="EMBL" id="FNTL01000003">
    <property type="protein sequence ID" value="SEB43223.1"/>
    <property type="molecule type" value="Genomic_DNA"/>
</dbReference>
<gene>
    <name evidence="2" type="ORF">SAMN04490220_0750</name>
</gene>
<proteinExistence type="predicted"/>
<evidence type="ECO:0000313" key="2">
    <source>
        <dbReference type="EMBL" id="SEB43223.1"/>
    </source>
</evidence>
<dbReference type="AlphaFoldDB" id="A0A1H4JAE0"/>
<feature type="region of interest" description="Disordered" evidence="1">
    <location>
        <begin position="1"/>
        <end position="29"/>
    </location>
</feature>
<protein>
    <recommendedName>
        <fullName evidence="4">N-formylglutamate amidohydrolase</fullName>
    </recommendedName>
</protein>
<accession>A0A1H4JAE0</accession>
<evidence type="ECO:0008006" key="4">
    <source>
        <dbReference type="Google" id="ProtNLM"/>
    </source>
</evidence>
<sequence length="198" mass="21165">MQVNTSFCRISSRSDESSSLRRPDFGGPYPCPMSADPGSIRADGPQALPNLAAQDASADPHIITAAARTGTNIELRIHTSIAPFDVAAEEWFPAAAGFAVTVIVHTVDAQTGVPRYLPPAEPAEWARAIFSTVDSAHGYFLGAVDPGTGVHRRGQLAYRLYVDTDRRAIPVPRQVVTCPHYLLSAIDGRAEVTIPTTA</sequence>
<reference evidence="3" key="1">
    <citation type="submission" date="2016-10" db="EMBL/GenBank/DDBJ databases">
        <authorList>
            <person name="Varghese N."/>
        </authorList>
    </citation>
    <scope>NUCLEOTIDE SEQUENCE [LARGE SCALE GENOMIC DNA]</scope>
    <source>
        <strain evidence="3">DSM 44719</strain>
    </source>
</reference>
<organism evidence="2 3">
    <name type="scientific">Rhodococcus jostii</name>
    <dbReference type="NCBI Taxonomy" id="132919"/>
    <lineage>
        <taxon>Bacteria</taxon>
        <taxon>Bacillati</taxon>
        <taxon>Actinomycetota</taxon>
        <taxon>Actinomycetes</taxon>
        <taxon>Mycobacteriales</taxon>
        <taxon>Nocardiaceae</taxon>
        <taxon>Rhodococcus</taxon>
    </lineage>
</organism>
<evidence type="ECO:0000313" key="3">
    <source>
        <dbReference type="Proteomes" id="UP000183407"/>
    </source>
</evidence>
<dbReference type="Proteomes" id="UP000183407">
    <property type="component" value="Unassembled WGS sequence"/>
</dbReference>
<feature type="compositionally biased region" description="Basic and acidic residues" evidence="1">
    <location>
        <begin position="12"/>
        <end position="24"/>
    </location>
</feature>
<evidence type="ECO:0000256" key="1">
    <source>
        <dbReference type="SAM" id="MobiDB-lite"/>
    </source>
</evidence>
<feature type="compositionally biased region" description="Low complexity" evidence="1">
    <location>
        <begin position="1"/>
        <end position="11"/>
    </location>
</feature>